<dbReference type="Proteomes" id="UP000278807">
    <property type="component" value="Unassembled WGS sequence"/>
</dbReference>
<reference evidence="4" key="1">
    <citation type="submission" date="2017-02" db="UniProtKB">
        <authorList>
            <consortium name="WormBaseParasite"/>
        </authorList>
    </citation>
    <scope>IDENTIFICATION</scope>
</reference>
<dbReference type="OrthoDB" id="437889at2759"/>
<dbReference type="AlphaFoldDB" id="A0A0R3T516"/>
<feature type="region of interest" description="Disordered" evidence="1">
    <location>
        <begin position="187"/>
        <end position="211"/>
    </location>
</feature>
<reference evidence="2 3" key="2">
    <citation type="submission" date="2018-11" db="EMBL/GenBank/DDBJ databases">
        <authorList>
            <consortium name="Pathogen Informatics"/>
        </authorList>
    </citation>
    <scope>NUCLEOTIDE SEQUENCE [LARGE SCALE GENOMIC DNA]</scope>
</reference>
<evidence type="ECO:0000313" key="2">
    <source>
        <dbReference type="EMBL" id="VDN98012.1"/>
    </source>
</evidence>
<sequence length="211" mass="22680">MNKCTPFAPMKLSLRSLSNPLSRKTYKTQFSFQLIKQFANSDSGIERSNSETNTKTLDIGVMHRYKLGSNTSGVRNSIHMTPQDHRKMPSPVSATPPVVSRHVGSSAATTASGSINRPVSHRRRNSQPSRSTLNARLEGGALSSTSGGGGSASFQQRNTPVFGGASGGIDNALSVTANQRVTEWLRSAGSVPEEADEEEEEPIHCTHQKVS</sequence>
<evidence type="ECO:0000313" key="4">
    <source>
        <dbReference type="WBParaSite" id="HNAJ_0000215401-mRNA-1"/>
    </source>
</evidence>
<proteinExistence type="predicted"/>
<gene>
    <name evidence="2" type="ORF">HNAJ_LOCUS2153</name>
</gene>
<evidence type="ECO:0000256" key="1">
    <source>
        <dbReference type="SAM" id="MobiDB-lite"/>
    </source>
</evidence>
<evidence type="ECO:0000313" key="3">
    <source>
        <dbReference type="Proteomes" id="UP000278807"/>
    </source>
</evidence>
<organism evidence="4">
    <name type="scientific">Rodentolepis nana</name>
    <name type="common">Dwarf tapeworm</name>
    <name type="synonym">Hymenolepis nana</name>
    <dbReference type="NCBI Taxonomy" id="102285"/>
    <lineage>
        <taxon>Eukaryota</taxon>
        <taxon>Metazoa</taxon>
        <taxon>Spiralia</taxon>
        <taxon>Lophotrochozoa</taxon>
        <taxon>Platyhelminthes</taxon>
        <taxon>Cestoda</taxon>
        <taxon>Eucestoda</taxon>
        <taxon>Cyclophyllidea</taxon>
        <taxon>Hymenolepididae</taxon>
        <taxon>Rodentolepis</taxon>
    </lineage>
</organism>
<feature type="compositionally biased region" description="Low complexity" evidence="1">
    <location>
        <begin position="89"/>
        <end position="114"/>
    </location>
</feature>
<accession>A0A0R3T516</accession>
<dbReference type="WBParaSite" id="HNAJ_0000215401-mRNA-1">
    <property type="protein sequence ID" value="HNAJ_0000215401-mRNA-1"/>
    <property type="gene ID" value="HNAJ_0000215401"/>
</dbReference>
<protein>
    <submittedName>
        <fullName evidence="2 4">Uncharacterized protein</fullName>
    </submittedName>
</protein>
<name>A0A0R3T516_RODNA</name>
<dbReference type="EMBL" id="UZAE01000995">
    <property type="protein sequence ID" value="VDN98012.1"/>
    <property type="molecule type" value="Genomic_DNA"/>
</dbReference>
<feature type="compositionally biased region" description="Polar residues" evidence="1">
    <location>
        <begin position="70"/>
        <end position="80"/>
    </location>
</feature>
<keyword evidence="3" id="KW-1185">Reference proteome</keyword>
<feature type="region of interest" description="Disordered" evidence="1">
    <location>
        <begin position="70"/>
        <end position="161"/>
    </location>
</feature>